<dbReference type="GO" id="GO:0043565">
    <property type="term" value="F:sequence-specific DNA binding"/>
    <property type="evidence" value="ECO:0007669"/>
    <property type="project" value="TreeGrafter"/>
</dbReference>
<dbReference type="GO" id="GO:0006351">
    <property type="term" value="P:DNA-templated transcription"/>
    <property type="evidence" value="ECO:0007669"/>
    <property type="project" value="TreeGrafter"/>
</dbReference>
<sequence length="321" mass="35957">MDFSSRLLLLLDVVELGSFTKVSEQRNVDRSVISKHINRLESELGVRLLNRTTRSLALTAAGKEMMNQASALRVLLSETHRLAQNYHAEPKGILRITSTTLFGRQYVQQAVVAFQQNYPDVEIELRLDDRVTDMVGEGFDIGIRIGKPKNSSLITRKIARDRLLIVASPSFIEKHGDIHTVQQLEALPAAVYAAPGLILDKFGYLDENEQHQHLQLNVAYKVNDVEIIKKAAVSGNMLAVVTAQMIENEVLDGQLIPIMTHVKLDDFGTFYAVYPHRDAPIKTKLFIDTLKTIVGEEVPVWESNIPHFDALYAGAHSHNGR</sequence>
<dbReference type="EMBL" id="MDAL01000026">
    <property type="protein sequence ID" value="PMN90784.1"/>
    <property type="molecule type" value="Genomic_DNA"/>
</dbReference>
<comment type="caution">
    <text evidence="6">The sequence shown here is derived from an EMBL/GenBank/DDBJ whole genome shotgun (WGS) entry which is preliminary data.</text>
</comment>
<comment type="similarity">
    <text evidence="1">Belongs to the LysR transcriptional regulatory family.</text>
</comment>
<dbReference type="InterPro" id="IPR036388">
    <property type="entry name" value="WH-like_DNA-bd_sf"/>
</dbReference>
<dbReference type="SUPFAM" id="SSF53850">
    <property type="entry name" value="Periplasmic binding protein-like II"/>
    <property type="match status" value="1"/>
</dbReference>
<protein>
    <submittedName>
        <fullName evidence="6">LysR family transcriptional regulator</fullName>
    </submittedName>
</protein>
<dbReference type="RefSeq" id="WP_102391199.1">
    <property type="nucleotide sequence ID" value="NZ_JBFRLP010000015.1"/>
</dbReference>
<dbReference type="InterPro" id="IPR000847">
    <property type="entry name" value="LysR_HTH_N"/>
</dbReference>
<evidence type="ECO:0000256" key="4">
    <source>
        <dbReference type="ARBA" id="ARBA00023163"/>
    </source>
</evidence>
<dbReference type="SUPFAM" id="SSF46785">
    <property type="entry name" value="Winged helix' DNA-binding domain"/>
    <property type="match status" value="1"/>
</dbReference>
<dbReference type="PANTHER" id="PTHR30537">
    <property type="entry name" value="HTH-TYPE TRANSCRIPTIONAL REGULATOR"/>
    <property type="match status" value="1"/>
</dbReference>
<evidence type="ECO:0000256" key="1">
    <source>
        <dbReference type="ARBA" id="ARBA00009437"/>
    </source>
</evidence>
<evidence type="ECO:0000313" key="7">
    <source>
        <dbReference type="Proteomes" id="UP000235387"/>
    </source>
</evidence>
<dbReference type="InterPro" id="IPR005119">
    <property type="entry name" value="LysR_subst-bd"/>
</dbReference>
<dbReference type="AlphaFoldDB" id="A0A2N7L903"/>
<dbReference type="Pfam" id="PF00126">
    <property type="entry name" value="HTH_1"/>
    <property type="match status" value="1"/>
</dbReference>
<dbReference type="Proteomes" id="UP000235387">
    <property type="component" value="Unassembled WGS sequence"/>
</dbReference>
<name>A0A2N7L903_9GAMM</name>
<keyword evidence="2" id="KW-0805">Transcription regulation</keyword>
<organism evidence="6 7">
    <name type="scientific">Enterovibrio norvegicus</name>
    <dbReference type="NCBI Taxonomy" id="188144"/>
    <lineage>
        <taxon>Bacteria</taxon>
        <taxon>Pseudomonadati</taxon>
        <taxon>Pseudomonadota</taxon>
        <taxon>Gammaproteobacteria</taxon>
        <taxon>Vibrionales</taxon>
        <taxon>Vibrionaceae</taxon>
        <taxon>Enterovibrio</taxon>
    </lineage>
</organism>
<evidence type="ECO:0000259" key="5">
    <source>
        <dbReference type="PROSITE" id="PS50931"/>
    </source>
</evidence>
<dbReference type="PANTHER" id="PTHR30537:SF5">
    <property type="entry name" value="HTH-TYPE TRANSCRIPTIONAL ACTIVATOR TTDR-RELATED"/>
    <property type="match status" value="1"/>
</dbReference>
<evidence type="ECO:0000256" key="2">
    <source>
        <dbReference type="ARBA" id="ARBA00023015"/>
    </source>
</evidence>
<reference evidence="7" key="1">
    <citation type="submission" date="2016-07" db="EMBL/GenBank/DDBJ databases">
        <title>Nontailed viruses are major unrecognized killers of bacteria in the ocean.</title>
        <authorList>
            <person name="Kauffman K."/>
            <person name="Hussain F."/>
            <person name="Yang J."/>
            <person name="Arevalo P."/>
            <person name="Brown J."/>
            <person name="Cutler M."/>
            <person name="Kelly L."/>
            <person name="Polz M.F."/>
        </authorList>
    </citation>
    <scope>NUCLEOTIDE SEQUENCE [LARGE SCALE GENOMIC DNA]</scope>
    <source>
        <strain evidence="7">10N.261.45.A10</strain>
    </source>
</reference>
<dbReference type="STRING" id="1190603.A1OO_15560"/>
<gene>
    <name evidence="6" type="ORF">BCT23_18880</name>
</gene>
<feature type="domain" description="HTH lysR-type" evidence="5">
    <location>
        <begin position="1"/>
        <end position="59"/>
    </location>
</feature>
<evidence type="ECO:0000313" key="6">
    <source>
        <dbReference type="EMBL" id="PMN90784.1"/>
    </source>
</evidence>
<dbReference type="CDD" id="cd08422">
    <property type="entry name" value="PBP2_CrgA_like"/>
    <property type="match status" value="1"/>
</dbReference>
<dbReference type="Gene3D" id="3.40.190.290">
    <property type="match status" value="1"/>
</dbReference>
<dbReference type="PROSITE" id="PS50931">
    <property type="entry name" value="HTH_LYSR"/>
    <property type="match status" value="1"/>
</dbReference>
<dbReference type="Gene3D" id="1.10.10.10">
    <property type="entry name" value="Winged helix-like DNA-binding domain superfamily/Winged helix DNA-binding domain"/>
    <property type="match status" value="1"/>
</dbReference>
<dbReference type="GO" id="GO:0003700">
    <property type="term" value="F:DNA-binding transcription factor activity"/>
    <property type="evidence" value="ECO:0007669"/>
    <property type="project" value="InterPro"/>
</dbReference>
<evidence type="ECO:0000256" key="3">
    <source>
        <dbReference type="ARBA" id="ARBA00023125"/>
    </source>
</evidence>
<dbReference type="InterPro" id="IPR058163">
    <property type="entry name" value="LysR-type_TF_proteobact-type"/>
</dbReference>
<proteinExistence type="inferred from homology"/>
<keyword evidence="3" id="KW-0238">DNA-binding</keyword>
<accession>A0A2N7L903</accession>
<keyword evidence="4" id="KW-0804">Transcription</keyword>
<dbReference type="InterPro" id="IPR036390">
    <property type="entry name" value="WH_DNA-bd_sf"/>
</dbReference>
<dbReference type="Pfam" id="PF03466">
    <property type="entry name" value="LysR_substrate"/>
    <property type="match status" value="1"/>
</dbReference>